<keyword evidence="2" id="KW-0808">Transferase</keyword>
<dbReference type="InterPro" id="IPR012328">
    <property type="entry name" value="Chalcone/stilbene_synt_C"/>
</dbReference>
<dbReference type="PANTHER" id="PTHR11877:SF99">
    <property type="entry name" value="1,3,6,8-TETRAHYDROXYNAPHTHALENE SYNTHASE"/>
    <property type="match status" value="1"/>
</dbReference>
<dbReference type="GO" id="GO:0016747">
    <property type="term" value="F:acyltransferase activity, transferring groups other than amino-acyl groups"/>
    <property type="evidence" value="ECO:0007669"/>
    <property type="project" value="InterPro"/>
</dbReference>
<evidence type="ECO:0000313" key="8">
    <source>
        <dbReference type="Proteomes" id="UP000318102"/>
    </source>
</evidence>
<dbReference type="PIRSF" id="PIRSF000451">
    <property type="entry name" value="PKS_III"/>
    <property type="match status" value="1"/>
</dbReference>
<evidence type="ECO:0000259" key="5">
    <source>
        <dbReference type="Pfam" id="PF00195"/>
    </source>
</evidence>
<evidence type="ECO:0000256" key="1">
    <source>
        <dbReference type="ARBA" id="ARBA00005531"/>
    </source>
</evidence>
<proteinExistence type="inferred from homology"/>
<comment type="similarity">
    <text evidence="1">Belongs to the thiolase-like superfamily. Chalcone/stilbene synthases family.</text>
</comment>
<dbReference type="Pfam" id="PF02797">
    <property type="entry name" value="Chal_sti_synt_C"/>
    <property type="match status" value="1"/>
</dbReference>
<feature type="active site" description="Acyl-thioester intermediate" evidence="4">
    <location>
        <position position="138"/>
    </location>
</feature>
<accession>A0A559IPK9</accession>
<organism evidence="7 8">
    <name type="scientific">Paenibacillus agilis</name>
    <dbReference type="NCBI Taxonomy" id="3020863"/>
    <lineage>
        <taxon>Bacteria</taxon>
        <taxon>Bacillati</taxon>
        <taxon>Bacillota</taxon>
        <taxon>Bacilli</taxon>
        <taxon>Bacillales</taxon>
        <taxon>Paenibacillaceae</taxon>
        <taxon>Paenibacillus</taxon>
    </lineage>
</organism>
<dbReference type="InterPro" id="IPR011141">
    <property type="entry name" value="Polyketide_synthase_type-III"/>
</dbReference>
<dbReference type="Gene3D" id="3.40.47.10">
    <property type="match status" value="2"/>
</dbReference>
<evidence type="ECO:0000256" key="4">
    <source>
        <dbReference type="PIRSR" id="PIRSR000451-1"/>
    </source>
</evidence>
<dbReference type="InterPro" id="IPR016039">
    <property type="entry name" value="Thiolase-like"/>
</dbReference>
<dbReference type="AlphaFoldDB" id="A0A559IPK9"/>
<sequence>MGILTKPAIVRPQYRITQDEMVDVLQRLHPNHPDWSKINRMIRNTQVNERYIVRPIEEIIAHSRFEERSLIYKEEMRRLSVQAVEQALENAELEAFQIDLIIVTSCTGFMMPSLTAYLISDLPFREQTKQLPIAQLGCAAGASAINRAAEYCEAFPGANVLIVSAELCSLCFQPAESAISDFVSAALFGDSVSACVMKSTSGTGFQVESNASYLIKHTENYIAYDVKDTGFHFVLDKQVMYTIETVAPVMREFVEETVQRAPSDLDFFVFHTGGRRILDELVKHLGIAEQRVALSRESLAECGNLSSVVVFDVLARLFEAGTRSPGDKGLLAAFGPGFTAEMCAGTWVE</sequence>
<dbReference type="GO" id="GO:0030639">
    <property type="term" value="P:polyketide biosynthetic process"/>
    <property type="evidence" value="ECO:0007669"/>
    <property type="project" value="TreeGrafter"/>
</dbReference>
<dbReference type="Proteomes" id="UP000318102">
    <property type="component" value="Unassembled WGS sequence"/>
</dbReference>
<feature type="domain" description="Chalcone/stilbene synthase C-terminal" evidence="6">
    <location>
        <begin position="208"/>
        <end position="341"/>
    </location>
</feature>
<dbReference type="EMBL" id="VNJK01000002">
    <property type="protein sequence ID" value="TVX89579.1"/>
    <property type="molecule type" value="Genomic_DNA"/>
</dbReference>
<keyword evidence="3" id="KW-0012">Acyltransferase</keyword>
<evidence type="ECO:0000259" key="6">
    <source>
        <dbReference type="Pfam" id="PF02797"/>
    </source>
</evidence>
<dbReference type="OrthoDB" id="9786288at2"/>
<name>A0A559IPK9_9BACL</name>
<evidence type="ECO:0000313" key="7">
    <source>
        <dbReference type="EMBL" id="TVX89579.1"/>
    </source>
</evidence>
<evidence type="ECO:0000256" key="3">
    <source>
        <dbReference type="ARBA" id="ARBA00023315"/>
    </source>
</evidence>
<dbReference type="PANTHER" id="PTHR11877">
    <property type="entry name" value="HYDROXYMETHYLGLUTARYL-COA SYNTHASE"/>
    <property type="match status" value="1"/>
</dbReference>
<reference evidence="7 8" key="1">
    <citation type="submission" date="2019-07" db="EMBL/GenBank/DDBJ databases">
        <authorList>
            <person name="Kim J."/>
        </authorList>
    </citation>
    <scope>NUCLEOTIDE SEQUENCE [LARGE SCALE GENOMIC DNA]</scope>
    <source>
        <strain evidence="7 8">N4</strain>
    </source>
</reference>
<feature type="domain" description="Chalcone/stilbene synthase N-terminal" evidence="5">
    <location>
        <begin position="12"/>
        <end position="198"/>
    </location>
</feature>
<dbReference type="RefSeq" id="WP_144992208.1">
    <property type="nucleotide sequence ID" value="NZ_VNJK01000002.1"/>
</dbReference>
<dbReference type="Pfam" id="PF00195">
    <property type="entry name" value="Chal_sti_synt_N"/>
    <property type="match status" value="1"/>
</dbReference>
<dbReference type="SUPFAM" id="SSF53901">
    <property type="entry name" value="Thiolase-like"/>
    <property type="match status" value="1"/>
</dbReference>
<gene>
    <name evidence="7" type="ORF">FPZ44_17525</name>
</gene>
<protein>
    <submittedName>
        <fullName evidence="7">Type III polyketide synthase</fullName>
    </submittedName>
</protein>
<evidence type="ECO:0000256" key="2">
    <source>
        <dbReference type="ARBA" id="ARBA00022679"/>
    </source>
</evidence>
<keyword evidence="8" id="KW-1185">Reference proteome</keyword>
<comment type="caution">
    <text evidence="7">The sequence shown here is derived from an EMBL/GenBank/DDBJ whole genome shotgun (WGS) entry which is preliminary data.</text>
</comment>
<dbReference type="InterPro" id="IPR001099">
    <property type="entry name" value="Chalcone/stilbene_synt_N"/>
</dbReference>
<dbReference type="CDD" id="cd00831">
    <property type="entry name" value="CHS_like"/>
    <property type="match status" value="1"/>
</dbReference>